<dbReference type="AlphaFoldDB" id="A0A816K7D9"/>
<proteinExistence type="predicted"/>
<name>A0A816K7D9_BRANA</name>
<organism evidence="2">
    <name type="scientific">Brassica napus</name>
    <name type="common">Rape</name>
    <dbReference type="NCBI Taxonomy" id="3708"/>
    <lineage>
        <taxon>Eukaryota</taxon>
        <taxon>Viridiplantae</taxon>
        <taxon>Streptophyta</taxon>
        <taxon>Embryophyta</taxon>
        <taxon>Tracheophyta</taxon>
        <taxon>Spermatophyta</taxon>
        <taxon>Magnoliopsida</taxon>
        <taxon>eudicotyledons</taxon>
        <taxon>Gunneridae</taxon>
        <taxon>Pentapetalae</taxon>
        <taxon>rosids</taxon>
        <taxon>malvids</taxon>
        <taxon>Brassicales</taxon>
        <taxon>Brassicaceae</taxon>
        <taxon>Brassiceae</taxon>
        <taxon>Brassica</taxon>
    </lineage>
</organism>
<protein>
    <submittedName>
        <fullName evidence="2">(rape) hypothetical protein</fullName>
    </submittedName>
</protein>
<evidence type="ECO:0000256" key="1">
    <source>
        <dbReference type="SAM" id="MobiDB-lite"/>
    </source>
</evidence>
<dbReference type="EMBL" id="HG994366">
    <property type="protein sequence ID" value="CAF1903810.1"/>
    <property type="molecule type" value="Genomic_DNA"/>
</dbReference>
<accession>A0A816K7D9</accession>
<feature type="region of interest" description="Disordered" evidence="1">
    <location>
        <begin position="1"/>
        <end position="25"/>
    </location>
</feature>
<dbReference type="Proteomes" id="UP001295469">
    <property type="component" value="Chromosome C02"/>
</dbReference>
<evidence type="ECO:0000313" key="2">
    <source>
        <dbReference type="EMBL" id="CAF1903810.1"/>
    </source>
</evidence>
<sequence>MRRQGRVLLGRSGRRRRDREANQSTGYCVHNLERERNTRKHGDKPRSTVTMYKIIDRLLRNRLLSSMNELRDGRYQDSFQQ</sequence>
<reference evidence="2" key="1">
    <citation type="submission" date="2021-01" db="EMBL/GenBank/DDBJ databases">
        <authorList>
            <consortium name="Genoscope - CEA"/>
            <person name="William W."/>
        </authorList>
    </citation>
    <scope>NUCLEOTIDE SEQUENCE</scope>
</reference>
<gene>
    <name evidence="2" type="ORF">DARMORV10_C02P23900.1</name>
</gene>
<feature type="compositionally biased region" description="Low complexity" evidence="1">
    <location>
        <begin position="1"/>
        <end position="11"/>
    </location>
</feature>